<dbReference type="GO" id="GO:0000422">
    <property type="term" value="P:autophagy of mitochondrion"/>
    <property type="evidence" value="ECO:0007669"/>
    <property type="project" value="TreeGrafter"/>
</dbReference>
<proteinExistence type="inferred from homology"/>
<evidence type="ECO:0000256" key="7">
    <source>
        <dbReference type="ARBA" id="ARBA00023006"/>
    </source>
</evidence>
<dbReference type="InterPro" id="IPR045886">
    <property type="entry name" value="ThiF/MoeB/HesA"/>
</dbReference>
<dbReference type="GO" id="GO:0000407">
    <property type="term" value="C:phagophore assembly site"/>
    <property type="evidence" value="ECO:0007669"/>
    <property type="project" value="UniProtKB-SubCell"/>
</dbReference>
<evidence type="ECO:0000256" key="11">
    <source>
        <dbReference type="SAM" id="MobiDB-lite"/>
    </source>
</evidence>
<evidence type="ECO:0000256" key="9">
    <source>
        <dbReference type="ARBA" id="ARBA00030242"/>
    </source>
</evidence>
<dbReference type="GO" id="GO:0032446">
    <property type="term" value="P:protein modification by small protein conjugation"/>
    <property type="evidence" value="ECO:0007669"/>
    <property type="project" value="TreeGrafter"/>
</dbReference>
<dbReference type="Pfam" id="PF00899">
    <property type="entry name" value="ThiF"/>
    <property type="match status" value="1"/>
</dbReference>
<comment type="caution">
    <text evidence="14">The sequence shown here is derived from an EMBL/GenBank/DDBJ whole genome shotgun (WGS) entry which is preliminary data.</text>
</comment>
<dbReference type="GO" id="GO:0019778">
    <property type="term" value="F:Atg12 activating enzyme activity"/>
    <property type="evidence" value="ECO:0007669"/>
    <property type="project" value="TreeGrafter"/>
</dbReference>
<evidence type="ECO:0000256" key="6">
    <source>
        <dbReference type="ARBA" id="ARBA00022927"/>
    </source>
</evidence>
<evidence type="ECO:0000313" key="14">
    <source>
        <dbReference type="EMBL" id="KAH0237939.1"/>
    </source>
</evidence>
<dbReference type="InterPro" id="IPR042523">
    <property type="entry name" value="Atg7_N_2"/>
</dbReference>
<dbReference type="InterPro" id="IPR042522">
    <property type="entry name" value="Atg7_N_1"/>
</dbReference>
<dbReference type="FunFam" id="3.40.140.70:FF:000001">
    <property type="entry name" value="Ubiquitin-like modifier-activating enzyme atg7"/>
    <property type="match status" value="1"/>
</dbReference>
<keyword evidence="6" id="KW-0653">Protein transport</keyword>
<dbReference type="InterPro" id="IPR035985">
    <property type="entry name" value="Ubiquitin-activating_enz"/>
</dbReference>
<dbReference type="GO" id="GO:0000045">
    <property type="term" value="P:autophagosome assembly"/>
    <property type="evidence" value="ECO:0007669"/>
    <property type="project" value="TreeGrafter"/>
</dbReference>
<dbReference type="GO" id="GO:0006995">
    <property type="term" value="P:cellular response to nitrogen starvation"/>
    <property type="evidence" value="ECO:0007669"/>
    <property type="project" value="TreeGrafter"/>
</dbReference>
<evidence type="ECO:0000256" key="5">
    <source>
        <dbReference type="ARBA" id="ARBA00022448"/>
    </source>
</evidence>
<feature type="region of interest" description="Disordered" evidence="11">
    <location>
        <begin position="198"/>
        <end position="227"/>
    </location>
</feature>
<evidence type="ECO:0000256" key="3">
    <source>
        <dbReference type="ARBA" id="ARBA00017647"/>
    </source>
</evidence>
<feature type="compositionally biased region" description="Low complexity" evidence="11">
    <location>
        <begin position="324"/>
        <end position="347"/>
    </location>
</feature>
<feature type="region of interest" description="Disordered" evidence="11">
    <location>
        <begin position="305"/>
        <end position="366"/>
    </location>
</feature>
<evidence type="ECO:0000256" key="1">
    <source>
        <dbReference type="ARBA" id="ARBA00004329"/>
    </source>
</evidence>
<dbReference type="PANTHER" id="PTHR10953">
    <property type="entry name" value="UBIQUITIN-ACTIVATING ENZYME E1"/>
    <property type="match status" value="1"/>
</dbReference>
<name>A0A9P8GPF8_AURME</name>
<sequence>MMEPLKFAPWTSEIDLGFYSALGNLKLNHDRLDSSARRVLGVYQIQTRDPPERSARMQVHNQALTQDHVPAGFYRGEGYIRNFNTMDEYKQVDKAAHIERAGRTIWDAINDGTIFSCPSLLSSFSAICYADLKKFKFTYQFAYPALHSDPTWSCSTAQKITPKETVELVDKVQTWRYSVDTRQHGFFLAKKIRGADLDDDHESHTPLDEPDDRDFEHDHRDTEPSDTPDYRWKIGALANYETGFFNNVDPDDRYICFADPSTFETNPGWMLRNLLVLVRQRWKLDKLQIMCYRDTHARREQPHSIFFKAESVKPTEGDHSATFPSMPESRDSSSPASSPTPRSIPPSERGLMPKITGWERDTRSRNTSRTIDMGAYMDPTRLADQAVDLNLKLIKWRIAPSIDLDIIKETKCLLLGAGTLGSYVARNLMGWGVRNITFVDNGRVSFSNPVRQPLFDFNDCLKGGSPKAETAAQALKRIYPGVNAASYSLSVPMAGHPIMDDKKVKAEFDQLHKLIADHDAIFILMDTRESRWLPTVMGKAAGKIVLNTALGFDSYMVMRHGVSSQSKEEQLGCYFCNDVVAPANSLKSATLDQQCTVTRPGVAAIASALTVELLVSILQHPDKAAASAPPVNNPQAQHPDHPLGSVPHSLRGFLTDWRTLTIRGQAYDCCSACSPTILSLYNSEGWDFVKRAINEKGYVEEVSGLAEVQRRAEELDNDAELYCREIEYPLRAHLIRDFSLASLVKQNIRILLCIFTSGFWLEGSTIMHLRDDIPFSCEWCLFNFDAPAFTQ</sequence>
<feature type="domain" description="Ubiquitin-like modifier-activating enzyme Atg7 N-terminal" evidence="13">
    <location>
        <begin position="5"/>
        <end position="377"/>
    </location>
</feature>
<dbReference type="Gene3D" id="3.40.140.70">
    <property type="entry name" value="Ubiquitin-like modifier-activating enzyme ATG7 N-terminal domain"/>
    <property type="match status" value="1"/>
</dbReference>
<evidence type="ECO:0000256" key="4">
    <source>
        <dbReference type="ARBA" id="ARBA00018730"/>
    </source>
</evidence>
<feature type="domain" description="THIF-type NAD/FAD binding fold" evidence="12">
    <location>
        <begin position="397"/>
        <end position="624"/>
    </location>
</feature>
<feature type="compositionally biased region" description="Basic and acidic residues" evidence="11">
    <location>
        <begin position="198"/>
        <end position="207"/>
    </location>
</feature>
<evidence type="ECO:0000256" key="2">
    <source>
        <dbReference type="ARBA" id="ARBA00010931"/>
    </source>
</evidence>
<dbReference type="InterPro" id="IPR000594">
    <property type="entry name" value="ThiF_NAD_FAD-bd"/>
</dbReference>
<reference evidence="14" key="2">
    <citation type="submission" date="2021-08" db="EMBL/GenBank/DDBJ databases">
        <authorList>
            <person name="Gostincar C."/>
            <person name="Sun X."/>
            <person name="Song Z."/>
            <person name="Gunde-Cimerman N."/>
        </authorList>
    </citation>
    <scope>NUCLEOTIDE SEQUENCE</scope>
    <source>
        <strain evidence="14">EXF-8016</strain>
    </source>
</reference>
<gene>
    <name evidence="14" type="ORF">KCV03_g237</name>
</gene>
<feature type="compositionally biased region" description="Basic and acidic residues" evidence="11">
    <location>
        <begin position="310"/>
        <end position="319"/>
    </location>
</feature>
<evidence type="ECO:0000259" key="13">
    <source>
        <dbReference type="Pfam" id="PF16420"/>
    </source>
</evidence>
<dbReference type="Gene3D" id="3.40.50.720">
    <property type="entry name" value="NAD(P)-binding Rossmann-like Domain"/>
    <property type="match status" value="1"/>
</dbReference>
<dbReference type="Proteomes" id="UP000767238">
    <property type="component" value="Unassembled WGS sequence"/>
</dbReference>
<keyword evidence="7" id="KW-0072">Autophagy</keyword>
<dbReference type="GO" id="GO:0034727">
    <property type="term" value="P:piecemeal microautophagy of the nucleus"/>
    <property type="evidence" value="ECO:0007669"/>
    <property type="project" value="TreeGrafter"/>
</dbReference>
<keyword evidence="5" id="KW-0813">Transport</keyword>
<accession>A0A9P8GPF8</accession>
<comment type="similarity">
    <text evidence="2">Belongs to the ATG7 family.</text>
</comment>
<feature type="compositionally biased region" description="Basic and acidic residues" evidence="11">
    <location>
        <begin position="214"/>
        <end position="227"/>
    </location>
</feature>
<dbReference type="Gene3D" id="3.40.140.100">
    <property type="entry name" value="Ubiquitin-like modifier-activating enzyme ATG7 C-terminal domain"/>
    <property type="match status" value="1"/>
</dbReference>
<feature type="non-terminal residue" evidence="14">
    <location>
        <position position="791"/>
    </location>
</feature>
<evidence type="ECO:0000313" key="15">
    <source>
        <dbReference type="Proteomes" id="UP000767238"/>
    </source>
</evidence>
<protein>
    <recommendedName>
        <fullName evidence="3">Ubiquitin-like modifier-activating enzyme ATG7</fullName>
    </recommendedName>
    <alternativeName>
        <fullName evidence="8 10">ATG12-activating enzyme E1 ATG7</fullName>
    </alternativeName>
    <alternativeName>
        <fullName evidence="9">Autophagy-related protein 7</fullName>
    </alternativeName>
    <alternativeName>
        <fullName evidence="4">Ubiquitin-like modifier-activating enzyme atg7</fullName>
    </alternativeName>
</protein>
<comment type="subcellular location">
    <subcellularLocation>
        <location evidence="1">Preautophagosomal structure</location>
    </subcellularLocation>
</comment>
<organism evidence="14 15">
    <name type="scientific">Aureobasidium melanogenum</name>
    <name type="common">Aureobasidium pullulans var. melanogenum</name>
    <dbReference type="NCBI Taxonomy" id="46634"/>
    <lineage>
        <taxon>Eukaryota</taxon>
        <taxon>Fungi</taxon>
        <taxon>Dikarya</taxon>
        <taxon>Ascomycota</taxon>
        <taxon>Pezizomycotina</taxon>
        <taxon>Dothideomycetes</taxon>
        <taxon>Dothideomycetidae</taxon>
        <taxon>Dothideales</taxon>
        <taxon>Saccotheciaceae</taxon>
        <taxon>Aureobasidium</taxon>
    </lineage>
</organism>
<dbReference type="AlphaFoldDB" id="A0A9P8GPF8"/>
<dbReference type="InterPro" id="IPR032197">
    <property type="entry name" value="Atg7_N"/>
</dbReference>
<dbReference type="Pfam" id="PF16420">
    <property type="entry name" value="ATG7_N"/>
    <property type="match status" value="1"/>
</dbReference>
<dbReference type="SUPFAM" id="SSF69572">
    <property type="entry name" value="Activating enzymes of the ubiquitin-like proteins"/>
    <property type="match status" value="1"/>
</dbReference>
<evidence type="ECO:0000259" key="12">
    <source>
        <dbReference type="Pfam" id="PF00899"/>
    </source>
</evidence>
<evidence type="ECO:0000256" key="8">
    <source>
        <dbReference type="ARBA" id="ARBA00029897"/>
    </source>
</evidence>
<dbReference type="GO" id="GO:0015031">
    <property type="term" value="P:protein transport"/>
    <property type="evidence" value="ECO:0007669"/>
    <property type="project" value="UniProtKB-KW"/>
</dbReference>
<dbReference type="CDD" id="cd01486">
    <property type="entry name" value="Apg7"/>
    <property type="match status" value="1"/>
</dbReference>
<evidence type="ECO:0000256" key="10">
    <source>
        <dbReference type="ARBA" id="ARBA00032823"/>
    </source>
</evidence>
<dbReference type="PANTHER" id="PTHR10953:SF3">
    <property type="entry name" value="UBIQUITIN-LIKE MODIFIER-ACTIVATING ENZYME ATG7"/>
    <property type="match status" value="1"/>
</dbReference>
<reference evidence="14" key="1">
    <citation type="journal article" date="2021" name="J Fungi (Basel)">
        <title>Virulence traits and population genomics of the black yeast Aureobasidium melanogenum.</title>
        <authorList>
            <person name="Cernosa A."/>
            <person name="Sun X."/>
            <person name="Gostincar C."/>
            <person name="Fang C."/>
            <person name="Gunde-Cimerman N."/>
            <person name="Song Z."/>
        </authorList>
    </citation>
    <scope>NUCLEOTIDE SEQUENCE</scope>
    <source>
        <strain evidence="14">EXF-8016</strain>
    </source>
</reference>
<dbReference type="EMBL" id="JAHFYH010000001">
    <property type="protein sequence ID" value="KAH0237939.1"/>
    <property type="molecule type" value="Genomic_DNA"/>
</dbReference>
<dbReference type="GO" id="GO:0019779">
    <property type="term" value="F:Atg8 activating enzyme activity"/>
    <property type="evidence" value="ECO:0007669"/>
    <property type="project" value="TreeGrafter"/>
</dbReference>
<dbReference type="FunFam" id="3.40.50.720:FF:000243">
    <property type="entry name" value="Ubiquitin-like modifier-activating enzyme ATG7"/>
    <property type="match status" value="1"/>
</dbReference>